<evidence type="ECO:0000256" key="4">
    <source>
        <dbReference type="ARBA" id="ARBA00023187"/>
    </source>
</evidence>
<dbReference type="GO" id="GO:0005634">
    <property type="term" value="C:nucleus"/>
    <property type="evidence" value="ECO:0007669"/>
    <property type="project" value="UniProtKB-SubCell"/>
</dbReference>
<dbReference type="Pfam" id="PF00076">
    <property type="entry name" value="RRM_1"/>
    <property type="match status" value="1"/>
</dbReference>
<dbReference type="EMBL" id="HBUF01349522">
    <property type="protein sequence ID" value="CAG6712619.1"/>
    <property type="molecule type" value="Transcribed_RNA"/>
</dbReference>
<dbReference type="EMBL" id="HBUF01274047">
    <property type="protein sequence ID" value="CAG6685919.1"/>
    <property type="molecule type" value="Transcribed_RNA"/>
</dbReference>
<dbReference type="EMBL" id="HBUF01274048">
    <property type="protein sequence ID" value="CAG6685921.1"/>
    <property type="molecule type" value="Transcribed_RNA"/>
</dbReference>
<keyword evidence="3 7" id="KW-0694">RNA-binding</keyword>
<proteinExistence type="predicted"/>
<dbReference type="EMBL" id="HBUF01274049">
    <property type="protein sequence ID" value="CAG6685923.1"/>
    <property type="molecule type" value="Transcribed_RNA"/>
</dbReference>
<organism evidence="9">
    <name type="scientific">Cacopsylla melanoneura</name>
    <dbReference type="NCBI Taxonomy" id="428564"/>
    <lineage>
        <taxon>Eukaryota</taxon>
        <taxon>Metazoa</taxon>
        <taxon>Ecdysozoa</taxon>
        <taxon>Arthropoda</taxon>
        <taxon>Hexapoda</taxon>
        <taxon>Insecta</taxon>
        <taxon>Pterygota</taxon>
        <taxon>Neoptera</taxon>
        <taxon>Paraneoptera</taxon>
        <taxon>Hemiptera</taxon>
        <taxon>Sternorrhyncha</taxon>
        <taxon>Psylloidea</taxon>
        <taxon>Psyllidae</taxon>
        <taxon>Psyllinae</taxon>
        <taxon>Cacopsylla</taxon>
    </lineage>
</organism>
<dbReference type="InterPro" id="IPR050374">
    <property type="entry name" value="RRT5_SRSF_SR"/>
</dbReference>
<evidence type="ECO:0000256" key="3">
    <source>
        <dbReference type="ARBA" id="ARBA00022884"/>
    </source>
</evidence>
<dbReference type="SUPFAM" id="SSF54928">
    <property type="entry name" value="RNA-binding domain, RBD"/>
    <property type="match status" value="1"/>
</dbReference>
<dbReference type="FunFam" id="3.30.70.330:FF:000106">
    <property type="entry name" value="Splicing factor 3b, subunit 6"/>
    <property type="match status" value="1"/>
</dbReference>
<dbReference type="PROSITE" id="PS50102">
    <property type="entry name" value="RRM"/>
    <property type="match status" value="1"/>
</dbReference>
<evidence type="ECO:0000256" key="2">
    <source>
        <dbReference type="ARBA" id="ARBA00022664"/>
    </source>
</evidence>
<dbReference type="EMBL" id="HBUF01274046">
    <property type="protein sequence ID" value="CAG6685917.1"/>
    <property type="molecule type" value="Transcribed_RNA"/>
</dbReference>
<evidence type="ECO:0000259" key="8">
    <source>
        <dbReference type="PROSITE" id="PS50102"/>
    </source>
</evidence>
<dbReference type="GO" id="GO:0003729">
    <property type="term" value="F:mRNA binding"/>
    <property type="evidence" value="ECO:0007669"/>
    <property type="project" value="TreeGrafter"/>
</dbReference>
<evidence type="ECO:0000256" key="5">
    <source>
        <dbReference type="ARBA" id="ARBA00023242"/>
    </source>
</evidence>
<evidence type="ECO:0000256" key="1">
    <source>
        <dbReference type="ARBA" id="ARBA00004123"/>
    </source>
</evidence>
<dbReference type="GO" id="GO:0000398">
    <property type="term" value="P:mRNA splicing, via spliceosome"/>
    <property type="evidence" value="ECO:0007669"/>
    <property type="project" value="UniProtKB-ARBA"/>
</dbReference>
<dbReference type="InterPro" id="IPR000504">
    <property type="entry name" value="RRM_dom"/>
</dbReference>
<reference evidence="9" key="1">
    <citation type="submission" date="2021-05" db="EMBL/GenBank/DDBJ databases">
        <authorList>
            <person name="Alioto T."/>
            <person name="Alioto T."/>
            <person name="Gomez Garrido J."/>
        </authorList>
    </citation>
    <scope>NUCLEOTIDE SEQUENCE</scope>
</reference>
<evidence type="ECO:0000256" key="7">
    <source>
        <dbReference type="PROSITE-ProRule" id="PRU00176"/>
    </source>
</evidence>
<accession>A0A8D8TF64</accession>
<keyword evidence="2" id="KW-0507">mRNA processing</keyword>
<feature type="domain" description="RRM" evidence="8">
    <location>
        <begin position="18"/>
        <end position="93"/>
    </location>
</feature>
<keyword evidence="4" id="KW-0508">mRNA splicing</keyword>
<dbReference type="SMART" id="SM00360">
    <property type="entry name" value="RRM"/>
    <property type="match status" value="1"/>
</dbReference>
<dbReference type="Gene3D" id="3.30.70.330">
    <property type="match status" value="1"/>
</dbReference>
<evidence type="ECO:0000313" key="9">
    <source>
        <dbReference type="EMBL" id="CAG6685921.1"/>
    </source>
</evidence>
<name>A0A8D8TF64_9HEMI</name>
<evidence type="ECO:0000256" key="6">
    <source>
        <dbReference type="ARBA" id="ARBA00070534"/>
    </source>
</evidence>
<comment type="subcellular location">
    <subcellularLocation>
        <location evidence="1">Nucleus</location>
    </subcellularLocation>
</comment>
<dbReference type="EMBL" id="HBUF01349521">
    <property type="protein sequence ID" value="CAG6712617.1"/>
    <property type="molecule type" value="Transcribed_RNA"/>
</dbReference>
<dbReference type="InterPro" id="IPR035979">
    <property type="entry name" value="RBD_domain_sf"/>
</dbReference>
<dbReference type="EMBL" id="HBUF01106929">
    <property type="protein sequence ID" value="CAG6639385.1"/>
    <property type="molecule type" value="Transcribed_RNA"/>
</dbReference>
<dbReference type="EMBL" id="HBUF01106930">
    <property type="protein sequence ID" value="CAG6639386.1"/>
    <property type="molecule type" value="Transcribed_RNA"/>
</dbReference>
<dbReference type="GO" id="GO:0005737">
    <property type="term" value="C:cytoplasm"/>
    <property type="evidence" value="ECO:0007669"/>
    <property type="project" value="TreeGrafter"/>
</dbReference>
<dbReference type="InterPro" id="IPR012677">
    <property type="entry name" value="Nucleotide-bd_a/b_plait_sf"/>
</dbReference>
<dbReference type="PANTHER" id="PTHR23003">
    <property type="entry name" value="RNA RECOGNITION MOTIF RRM DOMAIN CONTAINING PROTEIN"/>
    <property type="match status" value="1"/>
</dbReference>
<keyword evidence="5" id="KW-0539">Nucleus</keyword>
<dbReference type="CDD" id="cd12241">
    <property type="entry name" value="RRM_SF3B14"/>
    <property type="match status" value="1"/>
</dbReference>
<dbReference type="InterPro" id="IPR034150">
    <property type="entry name" value="SF3B6_RRM"/>
</dbReference>
<sequence length="123" mass="14392">MAMSQRRNNVRLPPEVNRVLYIRNLPYKITGDEMYDIFGKYGAIRQIRIGNTPDTRGTAFVVYEDIFDAKNACDHLSGFNVCNRYLVVLYYQPNKAFKRVDVDKKMEEIEKVKTKFGLNSEEK</sequence>
<dbReference type="AlphaFoldDB" id="A0A8D8TF64"/>
<protein>
    <recommendedName>
        <fullName evidence="6">Splicing factor 3B subunit 6</fullName>
    </recommendedName>
</protein>